<evidence type="ECO:0000256" key="3">
    <source>
        <dbReference type="ARBA" id="ARBA00022827"/>
    </source>
</evidence>
<dbReference type="PANTHER" id="PTHR43104:SF4">
    <property type="entry name" value="L-2-HYDROXYGLUTARATE DEHYDROGENASE, MITOCHONDRIAL"/>
    <property type="match status" value="1"/>
</dbReference>
<dbReference type="RefSeq" id="WP_074064448.1">
    <property type="nucleotide sequence ID" value="NZ_CP017244.1"/>
</dbReference>
<keyword evidence="4" id="KW-0560">Oxidoreductase</keyword>
<feature type="domain" description="FAD dependent oxidoreductase" evidence="6">
    <location>
        <begin position="7"/>
        <end position="366"/>
    </location>
</feature>
<keyword evidence="7" id="KW-0614">Plasmid</keyword>
<dbReference type="Pfam" id="PF01266">
    <property type="entry name" value="DAO"/>
    <property type="match status" value="1"/>
</dbReference>
<geneLocation type="plasmid" evidence="8">
    <name>prsp8c3c</name>
</geneLocation>
<accession>A0A1L5PEL0</accession>
<name>A0A1L5PEL0_RHIET</name>
<evidence type="ECO:0000256" key="5">
    <source>
        <dbReference type="ARBA" id="ARBA00037941"/>
    </source>
</evidence>
<dbReference type="Gene3D" id="3.50.50.60">
    <property type="entry name" value="FAD/NAD(P)-binding domain"/>
    <property type="match status" value="1"/>
</dbReference>
<dbReference type="InterPro" id="IPR036188">
    <property type="entry name" value="FAD/NAD-bd_sf"/>
</dbReference>
<dbReference type="GO" id="GO:0047545">
    <property type="term" value="F:(S)-2-hydroxyglutarate dehydrogenase activity"/>
    <property type="evidence" value="ECO:0007669"/>
    <property type="project" value="TreeGrafter"/>
</dbReference>
<proteinExistence type="inferred from homology"/>
<comment type="similarity">
    <text evidence="5">Belongs to the L2HGDH family.</text>
</comment>
<dbReference type="Gene3D" id="3.30.9.10">
    <property type="entry name" value="D-Amino Acid Oxidase, subunit A, domain 2"/>
    <property type="match status" value="1"/>
</dbReference>
<keyword evidence="3" id="KW-0274">FAD</keyword>
<dbReference type="SUPFAM" id="SSF51905">
    <property type="entry name" value="FAD/NAD(P)-binding domain"/>
    <property type="match status" value="1"/>
</dbReference>
<evidence type="ECO:0000256" key="4">
    <source>
        <dbReference type="ARBA" id="ARBA00023002"/>
    </source>
</evidence>
<comment type="cofactor">
    <cofactor evidence="1">
        <name>FAD</name>
        <dbReference type="ChEBI" id="CHEBI:57692"/>
    </cofactor>
</comment>
<evidence type="ECO:0000256" key="2">
    <source>
        <dbReference type="ARBA" id="ARBA00022630"/>
    </source>
</evidence>
<evidence type="ECO:0000259" key="6">
    <source>
        <dbReference type="Pfam" id="PF01266"/>
    </source>
</evidence>
<evidence type="ECO:0000256" key="1">
    <source>
        <dbReference type="ARBA" id="ARBA00001974"/>
    </source>
</evidence>
<reference evidence="7 8" key="1">
    <citation type="submission" date="2016-09" db="EMBL/GenBank/DDBJ databases">
        <title>The complete genome sequences of Rhizobium gallicum, symbiovars gallicum and phaseoli, symbionts associated to common bean (Phaseolus vulgaris).</title>
        <authorList>
            <person name="Bustos P."/>
            <person name="Santamaria R.I."/>
            <person name="Perez-Carrascal O.M."/>
            <person name="Juarez S."/>
            <person name="Lozano L."/>
            <person name="Martinez-Flores I."/>
            <person name="Martinez-Romero E."/>
            <person name="Cevallos M."/>
            <person name="Romero D."/>
            <person name="Davila G."/>
            <person name="Gonzalez V."/>
        </authorList>
    </citation>
    <scope>NUCLEOTIDE SEQUENCE [LARGE SCALE GENOMIC DNA]</scope>
    <source>
        <strain evidence="7 8">8C-3</strain>
        <plasmid evidence="8">Plasmid prsp8c3c</plasmid>
    </source>
</reference>
<evidence type="ECO:0000313" key="7">
    <source>
        <dbReference type="EMBL" id="APO78608.1"/>
    </source>
</evidence>
<sequence>MSRLFVDAIVVGAGVIGLAVARKLALCGLETIILERANAIGTETSSRNSEVIHAGLYYPQGSLKATVCVNGREALYDYCARRGVEARRVGKILVAASPEELPKLEAIAAAAKRNAVFDLVPLTQSDVADLEPELHCAGALLSPSTGIIDSHGYMQALREDFETAGGMIAFHTPAVAISCGGARIRLTTGGAEPTEIGASFVVNSAGHGAPGLAARTAGLSPNMVPPQWYAKGNYFALSGRQPFSHLIYPMPDHAGLGVHATLDLNGRCRFGPDVEWVDENYSLDVAASRAEQFYDAIRRYWPGLRDGALQPDYAGIRPKLHDATMPMPDFRIDGPHLHGVKGLVNLFGIESPGLTGSLAIADEVAAALGVAAISKPPIPIDN</sequence>
<dbReference type="InterPro" id="IPR006076">
    <property type="entry name" value="FAD-dep_OxRdtase"/>
</dbReference>
<dbReference type="Proteomes" id="UP000185109">
    <property type="component" value="Plasmid pRsp8C3c"/>
</dbReference>
<evidence type="ECO:0000313" key="8">
    <source>
        <dbReference type="Proteomes" id="UP000185109"/>
    </source>
</evidence>
<organism evidence="7 8">
    <name type="scientific">Rhizobium etli 8C-3</name>
    <dbReference type="NCBI Taxonomy" id="538025"/>
    <lineage>
        <taxon>Bacteria</taxon>
        <taxon>Pseudomonadati</taxon>
        <taxon>Pseudomonadota</taxon>
        <taxon>Alphaproteobacteria</taxon>
        <taxon>Hyphomicrobiales</taxon>
        <taxon>Rhizobiaceae</taxon>
        <taxon>Rhizobium/Agrobacterium group</taxon>
        <taxon>Rhizobium</taxon>
    </lineage>
</organism>
<dbReference type="AlphaFoldDB" id="A0A1L5PEL0"/>
<dbReference type="PANTHER" id="PTHR43104">
    <property type="entry name" value="L-2-HYDROXYGLUTARATE DEHYDROGENASE, MITOCHONDRIAL"/>
    <property type="match status" value="1"/>
</dbReference>
<keyword evidence="2" id="KW-0285">Flavoprotein</keyword>
<gene>
    <name evidence="7" type="ORF">AM571_PC00871</name>
</gene>
<protein>
    <submittedName>
        <fullName evidence="7">FAD dependent oxidoreductase protein</fullName>
    </submittedName>
</protein>
<dbReference type="EMBL" id="CP017244">
    <property type="protein sequence ID" value="APO78608.1"/>
    <property type="molecule type" value="Genomic_DNA"/>
</dbReference>